<evidence type="ECO:0000256" key="1">
    <source>
        <dbReference type="ARBA" id="ARBA00001946"/>
    </source>
</evidence>
<dbReference type="EC" id="3.6.1.1" evidence="2"/>
<reference evidence="6" key="1">
    <citation type="submission" date="2020-01" db="EMBL/GenBank/DDBJ databases">
        <authorList>
            <person name="Meier V. D."/>
            <person name="Meier V D."/>
        </authorList>
    </citation>
    <scope>NUCLEOTIDE SEQUENCE</scope>
    <source>
        <strain evidence="6">HLG_WM_MAG_10</strain>
    </source>
</reference>
<dbReference type="Pfam" id="PF00719">
    <property type="entry name" value="Pyrophosphatase"/>
    <property type="match status" value="1"/>
</dbReference>
<name>A0A6S6RXQ0_9BACT</name>
<dbReference type="AlphaFoldDB" id="A0A6S6RXQ0"/>
<comment type="cofactor">
    <cofactor evidence="1">
        <name>Mg(2+)</name>
        <dbReference type="ChEBI" id="CHEBI:18420"/>
    </cofactor>
</comment>
<gene>
    <name evidence="6" type="ORF">HELGO_WM10056</name>
</gene>
<evidence type="ECO:0000256" key="2">
    <source>
        <dbReference type="ARBA" id="ARBA00012146"/>
    </source>
</evidence>
<keyword evidence="3" id="KW-0479">Metal-binding</keyword>
<dbReference type="Gene3D" id="3.90.80.10">
    <property type="entry name" value="Inorganic pyrophosphatase"/>
    <property type="match status" value="1"/>
</dbReference>
<dbReference type="GO" id="GO:0006796">
    <property type="term" value="P:phosphate-containing compound metabolic process"/>
    <property type="evidence" value="ECO:0007669"/>
    <property type="project" value="InterPro"/>
</dbReference>
<accession>A0A6S6RXQ0</accession>
<dbReference type="PROSITE" id="PS00387">
    <property type="entry name" value="PPASE"/>
    <property type="match status" value="1"/>
</dbReference>
<sequence length="235" mass="26513">MANDKLHDIWNQFGKRYKAHPWHGVNIGAGAPEVVRCFIEVVPGDQMKYEICKESGYLMIDRPNKFSNNIPVPYGLIPRTYSAEAMAEFCMQQTGRTGITGDSDPLDVCVLMDRALTHGDLLLDAIIVGGFRMIDGGEADDKMIAVLKGDHTYGDIKDIKDCPEKLIKRIKHYFLTYKEDPDNKESTKEVEITHTYGREEALEVVRRSQQDYETHFGSLNQDLAKTLAEALNVDA</sequence>
<dbReference type="NCBIfam" id="NF001886">
    <property type="entry name" value="PRK00642.1"/>
    <property type="match status" value="1"/>
</dbReference>
<evidence type="ECO:0000256" key="3">
    <source>
        <dbReference type="ARBA" id="ARBA00022723"/>
    </source>
</evidence>
<protein>
    <recommendedName>
        <fullName evidence="2">inorganic diphosphatase</fullName>
        <ecNumber evidence="2">3.6.1.1</ecNumber>
    </recommendedName>
</protein>
<dbReference type="GO" id="GO:0004427">
    <property type="term" value="F:inorganic diphosphate phosphatase activity"/>
    <property type="evidence" value="ECO:0007669"/>
    <property type="project" value="UniProtKB-EC"/>
</dbReference>
<dbReference type="PANTHER" id="PTHR10286">
    <property type="entry name" value="INORGANIC PYROPHOSPHATASE"/>
    <property type="match status" value="1"/>
</dbReference>
<keyword evidence="4 6" id="KW-0378">Hydrolase</keyword>
<dbReference type="SUPFAM" id="SSF50324">
    <property type="entry name" value="Inorganic pyrophosphatase"/>
    <property type="match status" value="1"/>
</dbReference>
<proteinExistence type="predicted"/>
<keyword evidence="5" id="KW-0460">Magnesium</keyword>
<organism evidence="6">
    <name type="scientific">uncultured Aureispira sp</name>
    <dbReference type="NCBI Taxonomy" id="1331704"/>
    <lineage>
        <taxon>Bacteria</taxon>
        <taxon>Pseudomonadati</taxon>
        <taxon>Bacteroidota</taxon>
        <taxon>Saprospiria</taxon>
        <taxon>Saprospirales</taxon>
        <taxon>Saprospiraceae</taxon>
        <taxon>Aureispira</taxon>
        <taxon>environmental samples</taxon>
    </lineage>
</organism>
<dbReference type="EMBL" id="CACVAQ010000008">
    <property type="protein sequence ID" value="CAA6798571.1"/>
    <property type="molecule type" value="Genomic_DNA"/>
</dbReference>
<dbReference type="InterPro" id="IPR036649">
    <property type="entry name" value="Pyrophosphatase_sf"/>
</dbReference>
<evidence type="ECO:0000256" key="4">
    <source>
        <dbReference type="ARBA" id="ARBA00022801"/>
    </source>
</evidence>
<evidence type="ECO:0000313" key="6">
    <source>
        <dbReference type="EMBL" id="CAA6798571.1"/>
    </source>
</evidence>
<dbReference type="GO" id="GO:0005737">
    <property type="term" value="C:cytoplasm"/>
    <property type="evidence" value="ECO:0007669"/>
    <property type="project" value="InterPro"/>
</dbReference>
<dbReference type="InterPro" id="IPR008162">
    <property type="entry name" value="Pyrophosphatase"/>
</dbReference>
<dbReference type="GO" id="GO:0000287">
    <property type="term" value="F:magnesium ion binding"/>
    <property type="evidence" value="ECO:0007669"/>
    <property type="project" value="InterPro"/>
</dbReference>
<evidence type="ECO:0000256" key="5">
    <source>
        <dbReference type="ARBA" id="ARBA00022842"/>
    </source>
</evidence>